<sequence>MDAQKNKLLFGIPEGADYAVEAIDLDAEDIPSSRVDAVRDLLRDSTDSWERFLSAKLLAAWGYEEGLISLEAFVDRPESIAGGISQNLHGYDDTFKHILFALSNYYIKCIESGRRDEARLQIFSPISKVVALAGTTPFEVSDVFWLVEREGFVEYVPLFEEYLEKIIDFPDRYRWRIHDVIALLLKVDAEFVSSILRRKGKTLGDFDF</sequence>
<protein>
    <submittedName>
        <fullName evidence="1">Uncharacterized protein</fullName>
    </submittedName>
</protein>
<comment type="caution">
    <text evidence="1">The sequence shown here is derived from an EMBL/GenBank/DDBJ whole genome shotgun (WGS) entry which is preliminary data.</text>
</comment>
<reference evidence="1 2" key="1">
    <citation type="submission" date="2020-04" db="EMBL/GenBank/DDBJ databases">
        <title>Molecular characterization of pseudomonads from Agaricus bisporus reveal novel blotch 2 pathogens in Western Europe.</title>
        <authorList>
            <person name="Taparia T."/>
            <person name="Krijger M."/>
            <person name="Haynes E."/>
            <person name="Elpinstone J.G."/>
            <person name="Noble R."/>
            <person name="Van Der Wolf J."/>
        </authorList>
    </citation>
    <scope>NUCLEOTIDE SEQUENCE [LARGE SCALE GENOMIC DNA]</scope>
    <source>
        <strain evidence="1 2">IPO3737</strain>
    </source>
</reference>
<organism evidence="1 2">
    <name type="scientific">Pseudomonas gingeri</name>
    <dbReference type="NCBI Taxonomy" id="117681"/>
    <lineage>
        <taxon>Bacteria</taxon>
        <taxon>Pseudomonadati</taxon>
        <taxon>Pseudomonadota</taxon>
        <taxon>Gammaproteobacteria</taxon>
        <taxon>Pseudomonadales</taxon>
        <taxon>Pseudomonadaceae</taxon>
        <taxon>Pseudomonas</taxon>
    </lineage>
</organism>
<evidence type="ECO:0000313" key="1">
    <source>
        <dbReference type="EMBL" id="NWC34967.1"/>
    </source>
</evidence>
<dbReference type="EMBL" id="JACAQD010000026">
    <property type="protein sequence ID" value="NWC34967.1"/>
    <property type="molecule type" value="Genomic_DNA"/>
</dbReference>
<proteinExistence type="predicted"/>
<evidence type="ECO:0000313" key="2">
    <source>
        <dbReference type="Proteomes" id="UP000520592"/>
    </source>
</evidence>
<name>A0A7Y7YEF1_9PSED</name>
<gene>
    <name evidence="1" type="ORF">HX876_21505</name>
</gene>
<dbReference type="Proteomes" id="UP000520592">
    <property type="component" value="Unassembled WGS sequence"/>
</dbReference>
<dbReference type="AlphaFoldDB" id="A0A7Y7YEF1"/>
<dbReference type="RefSeq" id="WP_177063614.1">
    <property type="nucleotide sequence ID" value="NZ_JACAPS010000062.1"/>
</dbReference>
<accession>A0A7Y7YEF1</accession>